<comment type="caution">
    <text evidence="2">The sequence shown here is derived from an EMBL/GenBank/DDBJ whole genome shotgun (WGS) entry which is preliminary data.</text>
</comment>
<evidence type="ECO:0000313" key="2">
    <source>
        <dbReference type="EMBL" id="KAL3075583.1"/>
    </source>
</evidence>
<name>A0ABD2I8R9_9BILA</name>
<dbReference type="AlphaFoldDB" id="A0ABD2I8R9"/>
<sequence length="114" mass="13187">MNEQQLHTNKPAGGGCQQKFGQLAMVWRNVSENHTNHQPISKFGEAFRYVVEIVAQRQQHQSVPQQRHHFAKMGLQKWPIMPPKPTTNLTTMAQQQNERRKNNFGTKVEKGKIN</sequence>
<protein>
    <submittedName>
        <fullName evidence="2">Uncharacterized protein</fullName>
    </submittedName>
</protein>
<proteinExistence type="predicted"/>
<evidence type="ECO:0000256" key="1">
    <source>
        <dbReference type="SAM" id="MobiDB-lite"/>
    </source>
</evidence>
<organism evidence="2 3">
    <name type="scientific">Heterodera trifolii</name>
    <dbReference type="NCBI Taxonomy" id="157864"/>
    <lineage>
        <taxon>Eukaryota</taxon>
        <taxon>Metazoa</taxon>
        <taxon>Ecdysozoa</taxon>
        <taxon>Nematoda</taxon>
        <taxon>Chromadorea</taxon>
        <taxon>Rhabditida</taxon>
        <taxon>Tylenchina</taxon>
        <taxon>Tylenchomorpha</taxon>
        <taxon>Tylenchoidea</taxon>
        <taxon>Heteroderidae</taxon>
        <taxon>Heteroderinae</taxon>
        <taxon>Heterodera</taxon>
    </lineage>
</organism>
<feature type="region of interest" description="Disordered" evidence="1">
    <location>
        <begin position="59"/>
        <end position="114"/>
    </location>
</feature>
<evidence type="ECO:0000313" key="3">
    <source>
        <dbReference type="Proteomes" id="UP001620626"/>
    </source>
</evidence>
<dbReference type="Proteomes" id="UP001620626">
    <property type="component" value="Unassembled WGS sequence"/>
</dbReference>
<feature type="compositionally biased region" description="Basic and acidic residues" evidence="1">
    <location>
        <begin position="97"/>
        <end position="114"/>
    </location>
</feature>
<keyword evidence="3" id="KW-1185">Reference proteome</keyword>
<gene>
    <name evidence="2" type="ORF">niasHT_034950</name>
</gene>
<accession>A0ABD2I8R9</accession>
<reference evidence="2 3" key="1">
    <citation type="submission" date="2024-10" db="EMBL/GenBank/DDBJ databases">
        <authorList>
            <person name="Kim D."/>
        </authorList>
    </citation>
    <scope>NUCLEOTIDE SEQUENCE [LARGE SCALE GENOMIC DNA]</scope>
    <source>
        <strain evidence="2">BH-2024</strain>
    </source>
</reference>
<dbReference type="EMBL" id="JBICBT010001270">
    <property type="protein sequence ID" value="KAL3075583.1"/>
    <property type="molecule type" value="Genomic_DNA"/>
</dbReference>
<feature type="compositionally biased region" description="Polar residues" evidence="1">
    <location>
        <begin position="86"/>
        <end position="96"/>
    </location>
</feature>